<dbReference type="CDD" id="cd24048">
    <property type="entry name" value="ASKHA_NBD_FtsA"/>
    <property type="match status" value="1"/>
</dbReference>
<evidence type="ECO:0000256" key="5">
    <source>
        <dbReference type="ARBA" id="ARBA00022741"/>
    </source>
</evidence>
<dbReference type="InterPro" id="IPR045061">
    <property type="entry name" value="FtsZ/CetZ"/>
</dbReference>
<comment type="subunit">
    <text evidence="10">Homodimer. Polymerizes to form a dynamic ring structure in a strictly GTP-dependent manner. Interacts directly with several other division proteins.</text>
</comment>
<dbReference type="PANTHER" id="PTHR30314">
    <property type="entry name" value="CELL DIVISION PROTEIN FTSZ-RELATED"/>
    <property type="match status" value="1"/>
</dbReference>
<evidence type="ECO:0000256" key="4">
    <source>
        <dbReference type="ARBA" id="ARBA00022618"/>
    </source>
</evidence>
<evidence type="ECO:0000256" key="9">
    <source>
        <dbReference type="ARBA" id="ARBA00023306"/>
    </source>
</evidence>
<dbReference type="GO" id="GO:0000917">
    <property type="term" value="P:division septum assembly"/>
    <property type="evidence" value="ECO:0007669"/>
    <property type="project" value="UniProtKB-KW"/>
</dbReference>
<dbReference type="Pfam" id="PF02491">
    <property type="entry name" value="SHS2_FTSA"/>
    <property type="match status" value="1"/>
</dbReference>
<evidence type="ECO:0000313" key="17">
    <source>
        <dbReference type="Proteomes" id="UP000318661"/>
    </source>
</evidence>
<evidence type="ECO:0000259" key="15">
    <source>
        <dbReference type="SMART" id="SM00865"/>
    </source>
</evidence>
<feature type="domain" description="Tubulin/FtsZ GTPase" evidence="14">
    <location>
        <begin position="416"/>
        <end position="608"/>
    </location>
</feature>
<comment type="subcellular location">
    <subcellularLocation>
        <location evidence="11">Cell membrane</location>
        <topology evidence="11">Peripheral membrane protein</topology>
        <orientation evidence="11">Cytoplasmic side</orientation>
    </subcellularLocation>
    <subcellularLocation>
        <location evidence="10">Cytoplasm</location>
    </subcellularLocation>
    <text evidence="11">Localizes to the Z ring in an FtsZ-dependent manner. Targeted to the membrane through a conserved C-terminal amphipathic helix.</text>
    <text evidence="10">Assembles at midcell at the inner surface of the cytoplasmic membrane.</text>
</comment>
<evidence type="ECO:0000256" key="6">
    <source>
        <dbReference type="ARBA" id="ARBA00023134"/>
    </source>
</evidence>
<dbReference type="GO" id="GO:0003924">
    <property type="term" value="F:GTPase activity"/>
    <property type="evidence" value="ECO:0007669"/>
    <property type="project" value="UniProtKB-UniRule"/>
</dbReference>
<evidence type="ECO:0000256" key="1">
    <source>
        <dbReference type="ARBA" id="ARBA00009690"/>
    </source>
</evidence>
<dbReference type="GO" id="GO:0009898">
    <property type="term" value="C:cytoplasmic side of plasma membrane"/>
    <property type="evidence" value="ECO:0007669"/>
    <property type="project" value="UniProtKB-UniRule"/>
</dbReference>
<dbReference type="GO" id="GO:0005737">
    <property type="term" value="C:cytoplasm"/>
    <property type="evidence" value="ECO:0007669"/>
    <property type="project" value="UniProtKB-SubCell"/>
</dbReference>
<dbReference type="GO" id="GO:0043093">
    <property type="term" value="P:FtsZ-dependent cytokinesis"/>
    <property type="evidence" value="ECO:0007669"/>
    <property type="project" value="UniProtKB-UniRule"/>
</dbReference>
<dbReference type="HAMAP" id="MF_00909">
    <property type="entry name" value="FtsZ"/>
    <property type="match status" value="1"/>
</dbReference>
<dbReference type="SMART" id="SM00865">
    <property type="entry name" value="Tubulin_C"/>
    <property type="match status" value="1"/>
</dbReference>
<evidence type="ECO:0000259" key="13">
    <source>
        <dbReference type="SMART" id="SM00842"/>
    </source>
</evidence>
<dbReference type="SUPFAM" id="SSF53067">
    <property type="entry name" value="Actin-like ATPase domain"/>
    <property type="match status" value="2"/>
</dbReference>
<dbReference type="InterPro" id="IPR020823">
    <property type="entry name" value="Cell_div_FtsA"/>
</dbReference>
<proteinExistence type="inferred from homology"/>
<evidence type="ECO:0000256" key="7">
    <source>
        <dbReference type="ARBA" id="ARBA00023136"/>
    </source>
</evidence>
<comment type="function">
    <text evidence="10 12">Essential cell division protein that forms a contractile ring structure (Z ring) at the future cell division site. The regulation of the ring assembly controls the timing and the location of cell division. One of the functions of the FtsZ ring is to recruit other cell division proteins to the septum to produce a new cell wall between the dividing cells. Binds GTP and shows GTPase activity.</text>
</comment>
<dbReference type="GO" id="GO:0032153">
    <property type="term" value="C:cell division site"/>
    <property type="evidence" value="ECO:0007669"/>
    <property type="project" value="UniProtKB-UniRule"/>
</dbReference>
<dbReference type="InterPro" id="IPR018316">
    <property type="entry name" value="Tubulin/FtsZ_2-layer-sand-dom"/>
</dbReference>
<dbReference type="HAMAP" id="MF_02033">
    <property type="entry name" value="FtsA"/>
    <property type="match status" value="1"/>
</dbReference>
<dbReference type="AlphaFoldDB" id="A0A537LNS0"/>
<dbReference type="Pfam" id="PF00091">
    <property type="entry name" value="Tubulin"/>
    <property type="match status" value="1"/>
</dbReference>
<dbReference type="Gene3D" id="3.30.1330.20">
    <property type="entry name" value="Tubulin/FtsZ, C-terminal domain"/>
    <property type="match status" value="1"/>
</dbReference>
<organism evidence="16 17">
    <name type="scientific">Candidatus Segetimicrobium genomatis</name>
    <dbReference type="NCBI Taxonomy" id="2569760"/>
    <lineage>
        <taxon>Bacteria</taxon>
        <taxon>Bacillati</taxon>
        <taxon>Candidatus Sysuimicrobiota</taxon>
        <taxon>Candidatus Sysuimicrobiia</taxon>
        <taxon>Candidatus Sysuimicrobiales</taxon>
        <taxon>Candidatus Segetimicrobiaceae</taxon>
        <taxon>Candidatus Segetimicrobium</taxon>
    </lineage>
</organism>
<dbReference type="SUPFAM" id="SSF55307">
    <property type="entry name" value="Tubulin C-terminal domain-like"/>
    <property type="match status" value="1"/>
</dbReference>
<keyword evidence="7 11" id="KW-0472">Membrane</keyword>
<evidence type="ECO:0000256" key="10">
    <source>
        <dbReference type="HAMAP-Rule" id="MF_00909"/>
    </source>
</evidence>
<dbReference type="InterPro" id="IPR036525">
    <property type="entry name" value="Tubulin/FtsZ_GTPase_sf"/>
</dbReference>
<comment type="function">
    <text evidence="11">Cell division protein that is involved in the assembly of the Z ring. May serve as a membrane anchor for the Z ring.</text>
</comment>
<dbReference type="InterPro" id="IPR037103">
    <property type="entry name" value="Tubulin/FtsZ-like_C"/>
</dbReference>
<comment type="similarity">
    <text evidence="11">Belongs to the FtsA/MreB family.</text>
</comment>
<evidence type="ECO:0000256" key="12">
    <source>
        <dbReference type="RuleBase" id="RU000631"/>
    </source>
</evidence>
<evidence type="ECO:0000256" key="11">
    <source>
        <dbReference type="HAMAP-Rule" id="MF_02033"/>
    </source>
</evidence>
<evidence type="ECO:0000259" key="14">
    <source>
        <dbReference type="SMART" id="SM00864"/>
    </source>
</evidence>
<keyword evidence="9 10" id="KW-0131">Cell cycle</keyword>
<feature type="domain" description="Tubulin/FtsZ 2-layer sandwich" evidence="15">
    <location>
        <begin position="610"/>
        <end position="727"/>
    </location>
</feature>
<feature type="binding site" evidence="10">
    <location>
        <position position="542"/>
    </location>
    <ligand>
        <name>GTP</name>
        <dbReference type="ChEBI" id="CHEBI:37565"/>
    </ligand>
</feature>
<dbReference type="Gene3D" id="3.40.50.1440">
    <property type="entry name" value="Tubulin/FtsZ, GTPase domain"/>
    <property type="match status" value="1"/>
</dbReference>
<dbReference type="Gene3D" id="3.30.1490.110">
    <property type="match status" value="1"/>
</dbReference>
<dbReference type="FunFam" id="3.40.50.1440:FF:000023">
    <property type="entry name" value="Cell division protein FtsZ"/>
    <property type="match status" value="1"/>
</dbReference>
<accession>A0A537LNS0</accession>
<feature type="domain" description="SHS2" evidence="13">
    <location>
        <begin position="8"/>
        <end position="197"/>
    </location>
</feature>
<feature type="binding site" evidence="10">
    <location>
        <position position="546"/>
    </location>
    <ligand>
        <name>GTP</name>
        <dbReference type="ChEBI" id="CHEBI:37565"/>
    </ligand>
</feature>
<dbReference type="NCBIfam" id="TIGR00065">
    <property type="entry name" value="ftsZ"/>
    <property type="match status" value="1"/>
</dbReference>
<keyword evidence="8 10" id="KW-0717">Septation</keyword>
<dbReference type="InterPro" id="IPR003494">
    <property type="entry name" value="SHS2_FtsA"/>
</dbReference>
<dbReference type="InterPro" id="IPR024757">
    <property type="entry name" value="FtsZ_C"/>
</dbReference>
<keyword evidence="5 10" id="KW-0547">Nucleotide-binding</keyword>
<dbReference type="PRINTS" id="PR00423">
    <property type="entry name" value="CELLDVISFTSZ"/>
</dbReference>
<dbReference type="SMART" id="SM00864">
    <property type="entry name" value="Tubulin"/>
    <property type="match status" value="1"/>
</dbReference>
<dbReference type="Proteomes" id="UP000318661">
    <property type="component" value="Unassembled WGS sequence"/>
</dbReference>
<evidence type="ECO:0000256" key="3">
    <source>
        <dbReference type="ARBA" id="ARBA00022490"/>
    </source>
</evidence>
<dbReference type="PROSITE" id="PS01134">
    <property type="entry name" value="FTSZ_1"/>
    <property type="match status" value="1"/>
</dbReference>
<feature type="binding site" evidence="10">
    <location>
        <begin position="511"/>
        <end position="513"/>
    </location>
    <ligand>
        <name>GTP</name>
        <dbReference type="ChEBI" id="CHEBI:37565"/>
    </ligand>
</feature>
<keyword evidence="4 10" id="KW-0132">Cell division</keyword>
<dbReference type="Gene3D" id="3.30.420.40">
    <property type="match status" value="1"/>
</dbReference>
<sequence length="755" mass="79722">MTLRRQHVVGLDIGTTKVCAVVGEADEDGEVHIAGVGSTPSSGMRKGVVIDIDATTRAIEDAVERTERMAGMTISVLYVGVSGEHITSTNSRGVIAVSRGDHEISSADVDRVIEAARMAALPAADREIVHMLPRGFVVDGHDGVRNPIGMYGSRLEVDAHIVTGTSTVLANLLKCVQRAGLELEELVLEPLASAEAVLTQAERELGVVLADIGGGTTSVGVFAGGGLCHTAILPVGGHHLTSDVAVGLRTPVAEAEKLKIRHGAASVADVHEGELIEVFNVGDREPRILPRKVLCEIIEPRLQEICSLLRLHIKRSGYGHLVPAGIVLHRCGGQSHLRHGRRARAVRRPPRWTAAGPRYQRRRDSGQDAWLAAGDGAGSLTLQLRMWWATRRSVETAVKGAIVMGHIDRDLRRYAAIKVVGVGGGGSNAVNRMISAGLRGVEFIAINTDAQALAMSNADKKIHVGSKLTKGLGAGGDPEIGRQAAEESKEDLFEVLEGADMVFITAGMGGGTGTGGSPIVAEVARELGALTIGVVTKPFAFEGRRRSQAADEGARNLKQKVNTLITIPNDRLLQIIDRAATVVEAFRLADDVLRQGVQGIADLITVPGLINLDFADVRTIMHEAGSALIGIGVASGEDRAIRAAQAAISSPLLETSMEGARGVLINVTGGLDMGLLEVSEAAQIIKEAADPDANIIFGAVVDDKVDGELRITVIATGFDSGRKPADKLNETPDAIEDGVKALINDLDIPAFLRRR</sequence>
<keyword evidence="3 10" id="KW-0963">Cytoplasm</keyword>
<comment type="similarity">
    <text evidence="1 10 12">Belongs to the FtsZ family.</text>
</comment>
<comment type="subunit">
    <text evidence="11">Self-interacts. Interacts with FtsZ.</text>
</comment>
<feature type="binding site" evidence="10">
    <location>
        <begin position="424"/>
        <end position="428"/>
    </location>
    <ligand>
        <name>GTP</name>
        <dbReference type="ChEBI" id="CHEBI:37565"/>
    </ligand>
</feature>
<dbReference type="InterPro" id="IPR043129">
    <property type="entry name" value="ATPase_NBD"/>
</dbReference>
<dbReference type="PROSITE" id="PS01135">
    <property type="entry name" value="FTSZ_2"/>
    <property type="match status" value="1"/>
</dbReference>
<dbReference type="NCBIfam" id="TIGR01174">
    <property type="entry name" value="ftsA"/>
    <property type="match status" value="1"/>
</dbReference>
<dbReference type="InterPro" id="IPR003008">
    <property type="entry name" value="Tubulin_FtsZ_GTPase"/>
</dbReference>
<name>A0A537LNS0_9BACT</name>
<comment type="caution">
    <text evidence="16">The sequence shown here is derived from an EMBL/GenBank/DDBJ whole genome shotgun (WGS) entry which is preliminary data.</text>
</comment>
<dbReference type="SUPFAM" id="SSF52490">
    <property type="entry name" value="Tubulin nucleotide-binding domain-like"/>
    <property type="match status" value="1"/>
</dbReference>
<dbReference type="InterPro" id="IPR000158">
    <property type="entry name" value="Cell_div_FtsZ"/>
</dbReference>
<keyword evidence="6 10" id="KW-0342">GTP-binding</keyword>
<evidence type="ECO:0000313" key="16">
    <source>
        <dbReference type="EMBL" id="TMJ09347.1"/>
    </source>
</evidence>
<dbReference type="Pfam" id="PF12327">
    <property type="entry name" value="FtsZ_C"/>
    <property type="match status" value="1"/>
</dbReference>
<dbReference type="CDD" id="cd02201">
    <property type="entry name" value="FtsZ_type1"/>
    <property type="match status" value="1"/>
</dbReference>
<keyword evidence="2 11" id="KW-1003">Cell membrane</keyword>
<gene>
    <name evidence="10 16" type="primary">ftsZ</name>
    <name evidence="11" type="synonym">ftsA</name>
    <name evidence="16" type="ORF">E6G99_02785</name>
</gene>
<evidence type="ECO:0000256" key="8">
    <source>
        <dbReference type="ARBA" id="ARBA00023210"/>
    </source>
</evidence>
<evidence type="ECO:0000256" key="2">
    <source>
        <dbReference type="ARBA" id="ARBA00022475"/>
    </source>
</evidence>
<dbReference type="GO" id="GO:0051258">
    <property type="term" value="P:protein polymerization"/>
    <property type="evidence" value="ECO:0007669"/>
    <property type="project" value="UniProtKB-UniRule"/>
</dbReference>
<dbReference type="InterPro" id="IPR020805">
    <property type="entry name" value="Cell_div_FtsZ_CS"/>
</dbReference>
<dbReference type="InterPro" id="IPR008280">
    <property type="entry name" value="Tub_FtsZ_C"/>
</dbReference>
<dbReference type="SMART" id="SM00842">
    <property type="entry name" value="FtsA"/>
    <property type="match status" value="1"/>
</dbReference>
<feature type="binding site" evidence="10">
    <location>
        <position position="590"/>
    </location>
    <ligand>
        <name>GTP</name>
        <dbReference type="ChEBI" id="CHEBI:37565"/>
    </ligand>
</feature>
<dbReference type="Pfam" id="PF14450">
    <property type="entry name" value="FtsA"/>
    <property type="match status" value="1"/>
</dbReference>
<protein>
    <recommendedName>
        <fullName evidence="10 11">Multifunctional fusion protein</fullName>
    </recommendedName>
    <domain>
        <recommendedName>
            <fullName evidence="10">Cell division protein FtsZ</fullName>
        </recommendedName>
    </domain>
    <domain>
        <recommendedName>
            <fullName evidence="11">Cell division protein FtsA</fullName>
        </recommendedName>
    </domain>
</protein>
<dbReference type="GO" id="GO:0005525">
    <property type="term" value="F:GTP binding"/>
    <property type="evidence" value="ECO:0007669"/>
    <property type="project" value="UniProtKB-UniRule"/>
</dbReference>
<reference evidence="16 17" key="1">
    <citation type="journal article" date="2019" name="Nat. Microbiol.">
        <title>Mediterranean grassland soil C-N compound turnover is dependent on rainfall and depth, and is mediated by genomically divergent microorganisms.</title>
        <authorList>
            <person name="Diamond S."/>
            <person name="Andeer P.F."/>
            <person name="Li Z."/>
            <person name="Crits-Christoph A."/>
            <person name="Burstein D."/>
            <person name="Anantharaman K."/>
            <person name="Lane K.R."/>
            <person name="Thomas B.C."/>
            <person name="Pan C."/>
            <person name="Northen T.R."/>
            <person name="Banfield J.F."/>
        </authorList>
    </citation>
    <scope>NUCLEOTIDE SEQUENCE [LARGE SCALE GENOMIC DNA]</scope>
    <source>
        <strain evidence="16">NP_2</strain>
    </source>
</reference>
<dbReference type="EMBL" id="VBAJ01000057">
    <property type="protein sequence ID" value="TMJ09347.1"/>
    <property type="molecule type" value="Genomic_DNA"/>
</dbReference>
<dbReference type="PANTHER" id="PTHR30314:SF3">
    <property type="entry name" value="MITOCHONDRIAL DIVISION PROTEIN FSZA"/>
    <property type="match status" value="1"/>
</dbReference>